<evidence type="ECO:0000313" key="2">
    <source>
        <dbReference type="EMBL" id="KKK54248.1"/>
    </source>
</evidence>
<name>A0A0F8WCD7_9ZZZZ</name>
<reference evidence="2" key="1">
    <citation type="journal article" date="2015" name="Nature">
        <title>Complex archaea that bridge the gap between prokaryotes and eukaryotes.</title>
        <authorList>
            <person name="Spang A."/>
            <person name="Saw J.H."/>
            <person name="Jorgensen S.L."/>
            <person name="Zaremba-Niedzwiedzka K."/>
            <person name="Martijn J."/>
            <person name="Lind A.E."/>
            <person name="van Eijk R."/>
            <person name="Schleper C."/>
            <person name="Guy L."/>
            <person name="Ettema T.J."/>
        </authorList>
    </citation>
    <scope>NUCLEOTIDE SEQUENCE</scope>
</reference>
<dbReference type="Pfam" id="PF13884">
    <property type="entry name" value="Peptidase_S74"/>
    <property type="match status" value="1"/>
</dbReference>
<proteinExistence type="predicted"/>
<dbReference type="PROSITE" id="PS51688">
    <property type="entry name" value="ICA"/>
    <property type="match status" value="1"/>
</dbReference>
<accession>A0A0F8WCD7</accession>
<feature type="non-terminal residue" evidence="2">
    <location>
        <position position="331"/>
    </location>
</feature>
<comment type="caution">
    <text evidence="2">The sequence shown here is derived from an EMBL/GenBank/DDBJ whole genome shotgun (WGS) entry which is preliminary data.</text>
</comment>
<dbReference type="AlphaFoldDB" id="A0A0F8WCD7"/>
<feature type="domain" description="Peptidase S74" evidence="1">
    <location>
        <begin position="301"/>
        <end position="331"/>
    </location>
</feature>
<gene>
    <name evidence="2" type="ORF">LCGC14_3086650</name>
</gene>
<protein>
    <recommendedName>
        <fullName evidence="1">Peptidase S74 domain-containing protein</fullName>
    </recommendedName>
</protein>
<organism evidence="2">
    <name type="scientific">marine sediment metagenome</name>
    <dbReference type="NCBI Taxonomy" id="412755"/>
    <lineage>
        <taxon>unclassified sequences</taxon>
        <taxon>metagenomes</taxon>
        <taxon>ecological metagenomes</taxon>
    </lineage>
</organism>
<evidence type="ECO:0000259" key="1">
    <source>
        <dbReference type="PROSITE" id="PS51688"/>
    </source>
</evidence>
<sequence>MGDFNPFGLFEGDIKGQQVQQAETLTSGQRSLLDLITGQLAGQFQGGQLQGITPFQGIRPGEVPFGPLQQQGLGLAGGFGPGIGAGLQAFGQFDPSQGQQFLGQAQGALQQGLGFDPTQDILRAFEPSRRLALRGFEEDIVPSLLERFGATSGPSGPLNRALAEAGADLQLGLSAQTAPFIGQAALNIPGQQFQGAGLGGQLAGVPGQLAQQGLQLGGQGLQQLLGIGGLQQQLPRGIAGAQQARFEEAQPFRNPFLTQFGPLALGTPAIENIAFQGFRDPSIVEKLGPLAIGAAGLALASDERIKENIKSIDDALDKIDQLDGKTYQFVF</sequence>
<dbReference type="InterPro" id="IPR030392">
    <property type="entry name" value="S74_ICA"/>
</dbReference>
<dbReference type="EMBL" id="LAZR01066093">
    <property type="protein sequence ID" value="KKK54248.1"/>
    <property type="molecule type" value="Genomic_DNA"/>
</dbReference>